<reference evidence="1 2" key="1">
    <citation type="journal article" date="2021" name="Environ. Microbiol.">
        <title>Genetic insights into the dark matter of the mammalian gut microbiota through targeted genome reconstruction.</title>
        <authorList>
            <person name="Lugli G.A."/>
            <person name="Alessandri G."/>
            <person name="Milani C."/>
            <person name="Viappiani A."/>
            <person name="Fontana F."/>
            <person name="Tarracchini C."/>
            <person name="Mancabelli L."/>
            <person name="Argentini C."/>
            <person name="Ruiz L."/>
            <person name="Margolles A."/>
            <person name="van Sinderen D."/>
            <person name="Turroni F."/>
            <person name="Ventura M."/>
        </authorList>
    </citation>
    <scope>NUCLEOTIDE SEQUENCE [LARGE SCALE GENOMIC DNA]</scope>
    <source>
        <strain evidence="1 2">LC6</strain>
    </source>
</reference>
<gene>
    <name evidence="1" type="ORF">JS530_10320</name>
</gene>
<dbReference type="InterPro" id="IPR011990">
    <property type="entry name" value="TPR-like_helical_dom_sf"/>
</dbReference>
<dbReference type="EMBL" id="JAFEJU010000011">
    <property type="protein sequence ID" value="MBT1175885.1"/>
    <property type="molecule type" value="Genomic_DNA"/>
</dbReference>
<name>A0ABS5UXT2_9BIFI</name>
<comment type="caution">
    <text evidence="1">The sequence shown here is derived from an EMBL/GenBank/DDBJ whole genome shotgun (WGS) entry which is preliminary data.</text>
</comment>
<protein>
    <recommendedName>
        <fullName evidence="3">Tetratricopeptide repeat protein</fullName>
    </recommendedName>
</protein>
<keyword evidence="2" id="KW-1185">Reference proteome</keyword>
<dbReference type="Gene3D" id="1.25.40.10">
    <property type="entry name" value="Tetratricopeptide repeat domain"/>
    <property type="match status" value="1"/>
</dbReference>
<dbReference type="Proteomes" id="UP000711736">
    <property type="component" value="Unassembled WGS sequence"/>
</dbReference>
<organism evidence="1 2">
    <name type="scientific">Bifidobacterium colobi</name>
    <dbReference type="NCBI Taxonomy" id="2809026"/>
    <lineage>
        <taxon>Bacteria</taxon>
        <taxon>Bacillati</taxon>
        <taxon>Actinomycetota</taxon>
        <taxon>Actinomycetes</taxon>
        <taxon>Bifidobacteriales</taxon>
        <taxon>Bifidobacteriaceae</taxon>
        <taxon>Bifidobacterium</taxon>
    </lineage>
</organism>
<evidence type="ECO:0008006" key="3">
    <source>
        <dbReference type="Google" id="ProtNLM"/>
    </source>
</evidence>
<evidence type="ECO:0000313" key="1">
    <source>
        <dbReference type="EMBL" id="MBT1175885.1"/>
    </source>
</evidence>
<proteinExistence type="predicted"/>
<evidence type="ECO:0000313" key="2">
    <source>
        <dbReference type="Proteomes" id="UP000711736"/>
    </source>
</evidence>
<accession>A0ABS5UXT2</accession>
<dbReference type="RefSeq" id="WP_214377067.1">
    <property type="nucleotide sequence ID" value="NZ_JAFEJU010000011.1"/>
</dbReference>
<dbReference type="SUPFAM" id="SSF48452">
    <property type="entry name" value="TPR-like"/>
    <property type="match status" value="1"/>
</dbReference>
<sequence>MLSEIQNIANYILNSNEEIPNVVYKRSLYASVCAPIADRPFCAQNYATDLGVRIKPDPKIFFAEMRKKFIPSSIFYSNRLDIDAYRKYCESIDFSNKKICHDFDVLINYSGEWESASNIAKIMITEPHLVSDYTLKTYIAEAIGYDNDNKAENVYSMIESTKEYDVVKKTFAKIRHAAYVIKRRKKYSEGVNIIQSGINDINKAEINHEISEDDSLALQGVSNNLLALAYLRLHKNDDALTLIDKACNELYCVKNLVTVGDDERKRYYDQVIINRSQIDVLKGDLKTAYERLCNHQNWVKDNHPDYLCEVLGARGYIEYLMGDYQKSIATLKAAVPLFARNGVVSALNNTRKILSVDYWKIDDLQKSVYFLKSINEDPAGFEYVESMNECEEEKQ</sequence>